<keyword evidence="1" id="KW-0472">Membrane</keyword>
<dbReference type="AlphaFoldDB" id="A0AAD4LYG0"/>
<reference evidence="3" key="1">
    <citation type="journal article" date="2022" name="New Phytol.">
        <title>Evolutionary transition to the ectomycorrhizal habit in the genomes of a hyperdiverse lineage of mushroom-forming fungi.</title>
        <authorList>
            <person name="Looney B."/>
            <person name="Miyauchi S."/>
            <person name="Morin E."/>
            <person name="Drula E."/>
            <person name="Courty P.E."/>
            <person name="Kohler A."/>
            <person name="Kuo A."/>
            <person name="LaButti K."/>
            <person name="Pangilinan J."/>
            <person name="Lipzen A."/>
            <person name="Riley R."/>
            <person name="Andreopoulos W."/>
            <person name="He G."/>
            <person name="Johnson J."/>
            <person name="Nolan M."/>
            <person name="Tritt A."/>
            <person name="Barry K.W."/>
            <person name="Grigoriev I.V."/>
            <person name="Nagy L.G."/>
            <person name="Hibbett D."/>
            <person name="Henrissat B."/>
            <person name="Matheny P.B."/>
            <person name="Labbe J."/>
            <person name="Martin F.M."/>
        </authorList>
    </citation>
    <scope>NUCLEOTIDE SEQUENCE</scope>
    <source>
        <strain evidence="3">BPL690</strain>
    </source>
</reference>
<dbReference type="SUPFAM" id="SSF53474">
    <property type="entry name" value="alpha/beta-Hydrolases"/>
    <property type="match status" value="1"/>
</dbReference>
<evidence type="ECO:0000313" key="4">
    <source>
        <dbReference type="Proteomes" id="UP001203297"/>
    </source>
</evidence>
<dbReference type="EMBL" id="WTXG01000074">
    <property type="protein sequence ID" value="KAI0294467.1"/>
    <property type="molecule type" value="Genomic_DNA"/>
</dbReference>
<proteinExistence type="predicted"/>
<feature type="domain" description="AB hydrolase-1" evidence="2">
    <location>
        <begin position="122"/>
        <end position="361"/>
    </location>
</feature>
<gene>
    <name evidence="3" type="ORF">B0F90DRAFT_1284752</name>
</gene>
<dbReference type="GO" id="GO:0006660">
    <property type="term" value="P:phosphatidylserine catabolic process"/>
    <property type="evidence" value="ECO:0007669"/>
    <property type="project" value="TreeGrafter"/>
</dbReference>
<sequence length="411" mass="45836">MANKISQHTTFLNKARRVFLILGAIYVFAVALGTVPFVQTQLLYMHNLKIPLFAEYSLPERYDLAPFKTHNVRIYTSDNETLGAWFTLADPFYLSHKADLLTPTSSSSEEFIRSALHAHPTILFLHGNGGTRALRSRVQHYQAFAARLRANVLAPDYRGFGDSTGTPSEVGLTLDARAAWDWLRARGALPENILIVGNSLGTGVAVQFASCLESEGEDEDKRSGGGKAEWGGETRREQPRGVVLLAPFSNIDTLLDTYYIMGIVPLLAPLRIFPYIADFVKRFLTHRFDSLAKVVGLNVPLLIVHAEDDWDIPYSHSQTLFDAFLEQHLPPLPELTAAMVGVSDEVAERVTKLSQERAALRRELVTTSEIERVGRVEAFSSKNRSKDYIAEMFNMDRGYIELGKSTEKGSS</sequence>
<feature type="transmembrane region" description="Helical" evidence="1">
    <location>
        <begin position="18"/>
        <end position="38"/>
    </location>
</feature>
<dbReference type="GO" id="GO:0052651">
    <property type="term" value="P:monoacylglycerol catabolic process"/>
    <property type="evidence" value="ECO:0007669"/>
    <property type="project" value="TreeGrafter"/>
</dbReference>
<dbReference type="InterPro" id="IPR000073">
    <property type="entry name" value="AB_hydrolase_1"/>
</dbReference>
<dbReference type="Pfam" id="PF12697">
    <property type="entry name" value="Abhydrolase_6"/>
    <property type="match status" value="1"/>
</dbReference>
<evidence type="ECO:0000256" key="1">
    <source>
        <dbReference type="SAM" id="Phobius"/>
    </source>
</evidence>
<dbReference type="Proteomes" id="UP001203297">
    <property type="component" value="Unassembled WGS sequence"/>
</dbReference>
<evidence type="ECO:0000259" key="2">
    <source>
        <dbReference type="Pfam" id="PF12697"/>
    </source>
</evidence>
<keyword evidence="1" id="KW-1133">Transmembrane helix</keyword>
<dbReference type="InterPro" id="IPR029058">
    <property type="entry name" value="AB_hydrolase_fold"/>
</dbReference>
<dbReference type="PANTHER" id="PTHR12277">
    <property type="entry name" value="ALPHA/BETA HYDROLASE DOMAIN-CONTAINING PROTEIN"/>
    <property type="match status" value="1"/>
</dbReference>
<dbReference type="GO" id="GO:0047372">
    <property type="term" value="F:monoacylglycerol lipase activity"/>
    <property type="evidence" value="ECO:0007669"/>
    <property type="project" value="TreeGrafter"/>
</dbReference>
<comment type="caution">
    <text evidence="3">The sequence shown here is derived from an EMBL/GenBank/DDBJ whole genome shotgun (WGS) entry which is preliminary data.</text>
</comment>
<evidence type="ECO:0000313" key="3">
    <source>
        <dbReference type="EMBL" id="KAI0294467.1"/>
    </source>
</evidence>
<keyword evidence="3" id="KW-0378">Hydrolase</keyword>
<name>A0AAD4LYG0_9AGAM</name>
<organism evidence="3 4">
    <name type="scientific">Multifurca ochricompacta</name>
    <dbReference type="NCBI Taxonomy" id="376703"/>
    <lineage>
        <taxon>Eukaryota</taxon>
        <taxon>Fungi</taxon>
        <taxon>Dikarya</taxon>
        <taxon>Basidiomycota</taxon>
        <taxon>Agaricomycotina</taxon>
        <taxon>Agaricomycetes</taxon>
        <taxon>Russulales</taxon>
        <taxon>Russulaceae</taxon>
        <taxon>Multifurca</taxon>
    </lineage>
</organism>
<dbReference type="PRINTS" id="PR00111">
    <property type="entry name" value="ABHYDROLASE"/>
</dbReference>
<dbReference type="Gene3D" id="3.40.50.1820">
    <property type="entry name" value="alpha/beta hydrolase"/>
    <property type="match status" value="1"/>
</dbReference>
<dbReference type="PANTHER" id="PTHR12277:SF194">
    <property type="entry name" value="FI04476P"/>
    <property type="match status" value="1"/>
</dbReference>
<dbReference type="GO" id="GO:0004622">
    <property type="term" value="F:phosphatidylcholine lysophospholipase activity"/>
    <property type="evidence" value="ECO:0007669"/>
    <property type="project" value="TreeGrafter"/>
</dbReference>
<dbReference type="GO" id="GO:0005789">
    <property type="term" value="C:endoplasmic reticulum membrane"/>
    <property type="evidence" value="ECO:0007669"/>
    <property type="project" value="TreeGrafter"/>
</dbReference>
<keyword evidence="4" id="KW-1185">Reference proteome</keyword>
<protein>
    <submittedName>
        <fullName evidence="3">Alpha/Beta hydrolase protein</fullName>
    </submittedName>
</protein>
<keyword evidence="1" id="KW-0812">Transmembrane</keyword>
<accession>A0AAD4LYG0</accession>